<keyword evidence="21" id="KW-1185">Reference proteome</keyword>
<evidence type="ECO:0000256" key="6">
    <source>
        <dbReference type="ARBA" id="ARBA00022723"/>
    </source>
</evidence>
<dbReference type="Gene3D" id="3.30.70.1230">
    <property type="entry name" value="Nucleotide cyclase"/>
    <property type="match status" value="1"/>
</dbReference>
<dbReference type="SMART" id="SM00220">
    <property type="entry name" value="S_TKc"/>
    <property type="match status" value="1"/>
</dbReference>
<dbReference type="GO" id="GO:0005886">
    <property type="term" value="C:plasma membrane"/>
    <property type="evidence" value="ECO:0007669"/>
    <property type="project" value="UniProtKB-SubCell"/>
</dbReference>
<dbReference type="PANTHER" id="PTHR11920:SF485">
    <property type="entry name" value="RECEPTOR-TYPE GUANYLATE CYCLASE DAF-11"/>
    <property type="match status" value="1"/>
</dbReference>
<dbReference type="FunFam" id="3.30.70.1230:FF:000035">
    <property type="entry name" value="Guanylate cyclase"/>
    <property type="match status" value="1"/>
</dbReference>
<dbReference type="GO" id="GO:0040024">
    <property type="term" value="P:dauer larval development"/>
    <property type="evidence" value="ECO:0007669"/>
    <property type="project" value="EnsemblMetazoa"/>
</dbReference>
<accession>A0A8R1HY76</accession>
<dbReference type="AlphaFoldDB" id="A0A8R1HY76"/>
<feature type="domain" description="Guanylate cyclase" evidence="19">
    <location>
        <begin position="772"/>
        <end position="902"/>
    </location>
</feature>
<dbReference type="GO" id="GO:0030516">
    <property type="term" value="P:regulation of axon extension"/>
    <property type="evidence" value="ECO:0007669"/>
    <property type="project" value="EnsemblMetazoa"/>
</dbReference>
<dbReference type="Gene3D" id="6.10.250.780">
    <property type="match status" value="1"/>
</dbReference>
<evidence type="ECO:0000256" key="3">
    <source>
        <dbReference type="ARBA" id="ARBA00012202"/>
    </source>
</evidence>
<dbReference type="GO" id="GO:0035556">
    <property type="term" value="P:intracellular signal transduction"/>
    <property type="evidence" value="ECO:0007669"/>
    <property type="project" value="InterPro"/>
</dbReference>
<keyword evidence="11" id="KW-0342">GTP-binding</keyword>
<dbReference type="GO" id="GO:0008340">
    <property type="term" value="P:determination of adult lifespan"/>
    <property type="evidence" value="ECO:0007669"/>
    <property type="project" value="EnsemblMetazoa"/>
</dbReference>
<sequence length="1095" mass="123489">MGPTCFNNFMRFANLTSEIKALQFNILTGYPYDHPSMIDMVTRSPQNLAENLVAVLKGFEWAQVGVALCKECYSDDDLSSEKYFETVENVFDQSHVAVKEILKLEKGARRENISEQIEVFEASARVILLMLGDNLNDYVEYLEAMALRNWTNEEYTPVLVLSKNVLNGLDVPWKSDPSLLRLFDKTIIIYNNVYTRTKTSQFTTKYSFSTNEETVISLQMYEAYYVLAHYLNTAITSDFSLFNYTQPEKAIASMNISGPFESIYINTAGQRLAGYDVAVVDKNQTSFDYILHLGTVLTDKNCAQLACLHFELNSTLSSFYEAPKDVPLCGFHGEICDQTGVIYAILVVLGVVALFVIAYIAFRKVITNSKGRSISNPWLIPFTEIHFIDLTNTDGSQHMSIQSLQRNADEKARLQSLARTKQIATVDQSYMLVDKFVMRDKIRFDRYDANMLYQMKSHLQHDNLNGFGGLSFDKASHIFIIWSQCFRGSLHDHIFTKERQRGTSNNFEGAFLRDILKGLEYLHASALNYHGNLTLHNCLLDSHWIVKLSGFGVNRLLVKWKSSGQIFTEDHTPVIKSEELHYFDPAIKKIWKNMTGTKADNGLITPVFGRKCDMYSFGVILHEVIFKKKFVENFIDSPKDLGEDDSVLIDDENDVQASKFPLPIVIPEGIEVHNDLVKMLENCFGANRPDVPLARKITDTVLKMSGSLVDLMIKNLTAYTQGLSETVAIRTAELTAETEKNDQLLMELLPPSIATDLKLGIRVDAKTYKQATILYSDIVGFTSLCSESEPIEVVTLLQGMYQRFDLIISQQGGYKMETIGDAYCVAAGLPKENGHLHVEIICMIALLQRESLHNFEIPHRPGQYLNCRWGFNTGEVFSGVIGQRAPRYACFGEAVALASKMESNGKEDRIQMTLASQQLLDDFFPRFIVSSRGGITIDGYGHLLTYWLEGDDDKTQYQVAREEIKDRFEKLNKNGDSSPSTSAPNSAEISSDGRPKDKMTLAKEKVLAERKREEERMLQEQTIHEALGDAEEQVELAQVLVDDDEDHGKNGLDDLRSTLSSPTLEDEDDGEEEEVGKPIGNDARINSQASTIPET</sequence>
<keyword evidence="13" id="KW-0325">Glycoprotein</keyword>
<evidence type="ECO:0000256" key="7">
    <source>
        <dbReference type="ARBA" id="ARBA00022729"/>
    </source>
</evidence>
<dbReference type="InterPro" id="IPR001054">
    <property type="entry name" value="A/G_cyclase"/>
</dbReference>
<dbReference type="GO" id="GO:0060271">
    <property type="term" value="P:cilium assembly"/>
    <property type="evidence" value="ECO:0007669"/>
    <property type="project" value="EnsemblMetazoa"/>
</dbReference>
<evidence type="ECO:0000256" key="17">
    <source>
        <dbReference type="SAM" id="Phobius"/>
    </source>
</evidence>
<dbReference type="GO" id="GO:0010628">
    <property type="term" value="P:positive regulation of gene expression"/>
    <property type="evidence" value="ECO:0007669"/>
    <property type="project" value="EnsemblMetazoa"/>
</dbReference>
<dbReference type="GO" id="GO:0042542">
    <property type="term" value="P:response to hydrogen peroxide"/>
    <property type="evidence" value="ECO:0007669"/>
    <property type="project" value="EnsemblMetazoa"/>
</dbReference>
<dbReference type="EnsemblMetazoa" id="CJA15390.1">
    <property type="protein sequence ID" value="CJA15390.1"/>
    <property type="gene ID" value="WBGene00134594"/>
</dbReference>
<keyword evidence="9" id="KW-0460">Magnesium</keyword>
<evidence type="ECO:0000256" key="13">
    <source>
        <dbReference type="ARBA" id="ARBA00023180"/>
    </source>
</evidence>
<dbReference type="Pfam" id="PF07714">
    <property type="entry name" value="PK_Tyr_Ser-Thr"/>
    <property type="match status" value="1"/>
</dbReference>
<evidence type="ECO:0000313" key="20">
    <source>
        <dbReference type="EnsemblMetazoa" id="CJA15390.1"/>
    </source>
</evidence>
<dbReference type="Gene3D" id="3.40.50.2300">
    <property type="match status" value="1"/>
</dbReference>
<feature type="compositionally biased region" description="Polar residues" evidence="16">
    <location>
        <begin position="1084"/>
        <end position="1095"/>
    </location>
</feature>
<feature type="transmembrane region" description="Helical" evidence="17">
    <location>
        <begin position="341"/>
        <end position="362"/>
    </location>
</feature>
<keyword evidence="4" id="KW-1003">Cell membrane</keyword>
<dbReference type="InterPro" id="IPR028082">
    <property type="entry name" value="Peripla_BP_I"/>
</dbReference>
<dbReference type="GO" id="GO:0046872">
    <property type="term" value="F:metal ion binding"/>
    <property type="evidence" value="ECO:0007669"/>
    <property type="project" value="UniProtKB-KW"/>
</dbReference>
<feature type="compositionally biased region" description="Acidic residues" evidence="16">
    <location>
        <begin position="1064"/>
        <end position="1074"/>
    </location>
</feature>
<evidence type="ECO:0000256" key="10">
    <source>
        <dbReference type="ARBA" id="ARBA00022989"/>
    </source>
</evidence>
<dbReference type="InterPro" id="IPR000719">
    <property type="entry name" value="Prot_kinase_dom"/>
</dbReference>
<keyword evidence="10 17" id="KW-1133">Transmembrane helix</keyword>
<name>A0A8R1HY76_CAEJA</name>
<keyword evidence="7" id="KW-0732">Signal</keyword>
<dbReference type="SUPFAM" id="SSF53822">
    <property type="entry name" value="Periplasmic binding protein-like I"/>
    <property type="match status" value="1"/>
</dbReference>
<dbReference type="GO" id="GO:0040014">
    <property type="term" value="P:regulation of multicellular organism growth"/>
    <property type="evidence" value="ECO:0007669"/>
    <property type="project" value="EnsemblMetazoa"/>
</dbReference>
<evidence type="ECO:0000313" key="21">
    <source>
        <dbReference type="Proteomes" id="UP000005237"/>
    </source>
</evidence>
<dbReference type="GO" id="GO:0061067">
    <property type="term" value="P:negative regulation of dauer larval development"/>
    <property type="evidence" value="ECO:0007669"/>
    <property type="project" value="EnsemblMetazoa"/>
</dbReference>
<evidence type="ECO:0000256" key="11">
    <source>
        <dbReference type="ARBA" id="ARBA00023134"/>
    </source>
</evidence>
<dbReference type="GO" id="GO:0009266">
    <property type="term" value="P:response to temperature stimulus"/>
    <property type="evidence" value="ECO:0007669"/>
    <property type="project" value="EnsemblMetazoa"/>
</dbReference>
<keyword evidence="8" id="KW-0547">Nucleotide-binding</keyword>
<protein>
    <recommendedName>
        <fullName evidence="3">guanylate cyclase</fullName>
        <ecNumber evidence="3">4.6.1.2</ecNumber>
    </recommendedName>
</protein>
<feature type="region of interest" description="Disordered" evidence="16">
    <location>
        <begin position="969"/>
        <end position="999"/>
    </location>
</feature>
<dbReference type="EC" id="4.6.1.2" evidence="3"/>
<dbReference type="SUPFAM" id="SSF55073">
    <property type="entry name" value="Nucleotide cyclase"/>
    <property type="match status" value="1"/>
</dbReference>
<dbReference type="InterPro" id="IPR001245">
    <property type="entry name" value="Ser-Thr/Tyr_kinase_cat_dom"/>
</dbReference>
<keyword evidence="6" id="KW-0479">Metal-binding</keyword>
<dbReference type="SUPFAM" id="SSF56112">
    <property type="entry name" value="Protein kinase-like (PK-like)"/>
    <property type="match status" value="1"/>
</dbReference>
<dbReference type="GO" id="GO:0005525">
    <property type="term" value="F:GTP binding"/>
    <property type="evidence" value="ECO:0007669"/>
    <property type="project" value="UniProtKB-KW"/>
</dbReference>
<reference evidence="20" key="2">
    <citation type="submission" date="2022-06" db="UniProtKB">
        <authorList>
            <consortium name="EnsemblMetazoa"/>
        </authorList>
    </citation>
    <scope>IDENTIFICATION</scope>
    <source>
        <strain evidence="20">DF5081</strain>
    </source>
</reference>
<evidence type="ECO:0000256" key="12">
    <source>
        <dbReference type="ARBA" id="ARBA00023136"/>
    </source>
</evidence>
<evidence type="ECO:0000256" key="4">
    <source>
        <dbReference type="ARBA" id="ARBA00022475"/>
    </source>
</evidence>
<dbReference type="GO" id="GO:0071321">
    <property type="term" value="P:cellular response to cGMP"/>
    <property type="evidence" value="ECO:0007669"/>
    <property type="project" value="EnsemblMetazoa"/>
</dbReference>
<dbReference type="GO" id="GO:0007168">
    <property type="term" value="P:receptor guanylyl cyclase signaling pathway"/>
    <property type="evidence" value="ECO:0007669"/>
    <property type="project" value="EnsemblMetazoa"/>
</dbReference>
<dbReference type="InterPro" id="IPR029787">
    <property type="entry name" value="Nucleotide_cyclase"/>
</dbReference>
<keyword evidence="14" id="KW-0456">Lyase</keyword>
<dbReference type="FunFam" id="1.10.510.10:FF:001510">
    <property type="entry name" value="Receptor-type guanylate cyclase daf-11"/>
    <property type="match status" value="1"/>
</dbReference>
<dbReference type="Proteomes" id="UP000005237">
    <property type="component" value="Unassembled WGS sequence"/>
</dbReference>
<evidence type="ECO:0000256" key="1">
    <source>
        <dbReference type="ARBA" id="ARBA00001436"/>
    </source>
</evidence>
<keyword evidence="15" id="KW-0141">cGMP biosynthesis</keyword>
<dbReference type="GO" id="GO:0043025">
    <property type="term" value="C:neuronal cell body"/>
    <property type="evidence" value="ECO:0007669"/>
    <property type="project" value="EnsemblMetazoa"/>
</dbReference>
<dbReference type="CDD" id="cd07302">
    <property type="entry name" value="CHD"/>
    <property type="match status" value="1"/>
</dbReference>
<dbReference type="InterPro" id="IPR050401">
    <property type="entry name" value="Cyclic_nucleotide_synthase"/>
</dbReference>
<reference evidence="21" key="1">
    <citation type="submission" date="2010-08" db="EMBL/GenBank/DDBJ databases">
        <authorList>
            <consortium name="Caenorhabditis japonica Sequencing Consortium"/>
            <person name="Wilson R.K."/>
        </authorList>
    </citation>
    <scope>NUCLEOTIDE SEQUENCE [LARGE SCALE GENOMIC DNA]</scope>
    <source>
        <strain evidence="21">DF5081</strain>
    </source>
</reference>
<dbReference type="PROSITE" id="PS50011">
    <property type="entry name" value="PROTEIN_KINASE_DOM"/>
    <property type="match status" value="1"/>
</dbReference>
<proteinExistence type="predicted"/>
<comment type="subcellular location">
    <subcellularLocation>
        <location evidence="2">Cell membrane</location>
        <topology evidence="2">Single-pass membrane protein</topology>
    </subcellularLocation>
</comment>
<organism evidence="20 21">
    <name type="scientific">Caenorhabditis japonica</name>
    <dbReference type="NCBI Taxonomy" id="281687"/>
    <lineage>
        <taxon>Eukaryota</taxon>
        <taxon>Metazoa</taxon>
        <taxon>Ecdysozoa</taxon>
        <taxon>Nematoda</taxon>
        <taxon>Chromadorea</taxon>
        <taxon>Rhabditida</taxon>
        <taxon>Rhabditina</taxon>
        <taxon>Rhabditomorpha</taxon>
        <taxon>Rhabditoidea</taxon>
        <taxon>Rhabditidae</taxon>
        <taxon>Peloderinae</taxon>
        <taxon>Caenorhabditis</taxon>
    </lineage>
</organism>
<dbReference type="Pfam" id="PF00211">
    <property type="entry name" value="Guanylate_cyc"/>
    <property type="match status" value="1"/>
</dbReference>
<dbReference type="GO" id="GO:0001653">
    <property type="term" value="F:peptide receptor activity"/>
    <property type="evidence" value="ECO:0007669"/>
    <property type="project" value="TreeGrafter"/>
</dbReference>
<dbReference type="InterPro" id="IPR011009">
    <property type="entry name" value="Kinase-like_dom_sf"/>
</dbReference>
<feature type="compositionally biased region" description="Polar residues" evidence="16">
    <location>
        <begin position="974"/>
        <end position="989"/>
    </location>
</feature>
<evidence type="ECO:0000256" key="14">
    <source>
        <dbReference type="ARBA" id="ARBA00023239"/>
    </source>
</evidence>
<dbReference type="PROSITE" id="PS50125">
    <property type="entry name" value="GUANYLATE_CYCLASE_2"/>
    <property type="match status" value="1"/>
</dbReference>
<feature type="compositionally biased region" description="Basic and acidic residues" evidence="16">
    <location>
        <begin position="1046"/>
        <end position="1056"/>
    </location>
</feature>
<dbReference type="Gene3D" id="1.10.510.10">
    <property type="entry name" value="Transferase(Phosphotransferase) domain 1"/>
    <property type="match status" value="1"/>
</dbReference>
<dbReference type="SMART" id="SM00044">
    <property type="entry name" value="CYCc"/>
    <property type="match status" value="1"/>
</dbReference>
<dbReference type="GO" id="GO:0008355">
    <property type="term" value="P:olfactory learning"/>
    <property type="evidence" value="ECO:0007669"/>
    <property type="project" value="EnsemblMetazoa"/>
</dbReference>
<dbReference type="GO" id="GO:0030425">
    <property type="term" value="C:dendrite"/>
    <property type="evidence" value="ECO:0007669"/>
    <property type="project" value="EnsemblMetazoa"/>
</dbReference>
<dbReference type="GO" id="GO:0005524">
    <property type="term" value="F:ATP binding"/>
    <property type="evidence" value="ECO:0007669"/>
    <property type="project" value="InterPro"/>
</dbReference>
<dbReference type="GO" id="GO:0006935">
    <property type="term" value="P:chemotaxis"/>
    <property type="evidence" value="ECO:0007669"/>
    <property type="project" value="EnsemblMetazoa"/>
</dbReference>
<evidence type="ECO:0000259" key="19">
    <source>
        <dbReference type="PROSITE" id="PS50125"/>
    </source>
</evidence>
<evidence type="ECO:0000256" key="15">
    <source>
        <dbReference type="ARBA" id="ARBA00023293"/>
    </source>
</evidence>
<evidence type="ECO:0000256" key="5">
    <source>
        <dbReference type="ARBA" id="ARBA00022692"/>
    </source>
</evidence>
<evidence type="ECO:0000259" key="18">
    <source>
        <dbReference type="PROSITE" id="PS50011"/>
    </source>
</evidence>
<evidence type="ECO:0000256" key="9">
    <source>
        <dbReference type="ARBA" id="ARBA00022842"/>
    </source>
</evidence>
<keyword evidence="5 17" id="KW-0812">Transmembrane</keyword>
<evidence type="ECO:0000256" key="8">
    <source>
        <dbReference type="ARBA" id="ARBA00022741"/>
    </source>
</evidence>
<evidence type="ECO:0000256" key="2">
    <source>
        <dbReference type="ARBA" id="ARBA00004162"/>
    </source>
</evidence>
<keyword evidence="12 17" id="KW-0472">Membrane</keyword>
<dbReference type="GO" id="GO:0004672">
    <property type="term" value="F:protein kinase activity"/>
    <property type="evidence" value="ECO:0007669"/>
    <property type="project" value="InterPro"/>
</dbReference>
<dbReference type="GO" id="GO:0007602">
    <property type="term" value="P:phototransduction"/>
    <property type="evidence" value="ECO:0007669"/>
    <property type="project" value="EnsemblMetazoa"/>
</dbReference>
<dbReference type="GO" id="GO:0050920">
    <property type="term" value="P:regulation of chemotaxis"/>
    <property type="evidence" value="ECO:0007669"/>
    <property type="project" value="EnsemblMetazoa"/>
</dbReference>
<evidence type="ECO:0000256" key="16">
    <source>
        <dbReference type="SAM" id="MobiDB-lite"/>
    </source>
</evidence>
<feature type="domain" description="Protein kinase" evidence="18">
    <location>
        <begin position="343"/>
        <end position="702"/>
    </location>
</feature>
<dbReference type="GO" id="GO:0097730">
    <property type="term" value="C:non-motile cilium"/>
    <property type="evidence" value="ECO:0007669"/>
    <property type="project" value="EnsemblMetazoa"/>
</dbReference>
<dbReference type="PANTHER" id="PTHR11920">
    <property type="entry name" value="GUANYLYL CYCLASE"/>
    <property type="match status" value="1"/>
</dbReference>
<comment type="catalytic activity">
    <reaction evidence="1">
        <text>GTP = 3',5'-cyclic GMP + diphosphate</text>
        <dbReference type="Rhea" id="RHEA:13665"/>
        <dbReference type="ChEBI" id="CHEBI:33019"/>
        <dbReference type="ChEBI" id="CHEBI:37565"/>
        <dbReference type="ChEBI" id="CHEBI:57746"/>
        <dbReference type="EC" id="4.6.1.2"/>
    </reaction>
</comment>
<dbReference type="GO" id="GO:0004383">
    <property type="term" value="F:guanylate cyclase activity"/>
    <property type="evidence" value="ECO:0007669"/>
    <property type="project" value="UniProtKB-EC"/>
</dbReference>
<dbReference type="GO" id="GO:0004016">
    <property type="term" value="F:adenylate cyclase activity"/>
    <property type="evidence" value="ECO:0007669"/>
    <property type="project" value="TreeGrafter"/>
</dbReference>
<feature type="region of interest" description="Disordered" evidence="16">
    <location>
        <begin position="1040"/>
        <end position="1095"/>
    </location>
</feature>